<evidence type="ECO:0000313" key="3">
    <source>
        <dbReference type="Proteomes" id="UP001580346"/>
    </source>
</evidence>
<organism evidence="2 3">
    <name type="scientific">Paenibacillus enshidis</name>
    <dbReference type="NCBI Taxonomy" id="1458439"/>
    <lineage>
        <taxon>Bacteria</taxon>
        <taxon>Bacillati</taxon>
        <taxon>Bacillota</taxon>
        <taxon>Bacilli</taxon>
        <taxon>Bacillales</taxon>
        <taxon>Paenibacillaceae</taxon>
        <taxon>Paenibacillus</taxon>
    </lineage>
</organism>
<dbReference type="EMBL" id="JBHHMI010000013">
    <property type="protein sequence ID" value="MFB5268133.1"/>
    <property type="molecule type" value="Genomic_DNA"/>
</dbReference>
<protein>
    <submittedName>
        <fullName evidence="2">Uncharacterized protein</fullName>
    </submittedName>
</protein>
<proteinExistence type="predicted"/>
<name>A0ABV5AVA8_9BACL</name>
<evidence type="ECO:0000256" key="1">
    <source>
        <dbReference type="SAM" id="MobiDB-lite"/>
    </source>
</evidence>
<feature type="compositionally biased region" description="Basic and acidic residues" evidence="1">
    <location>
        <begin position="22"/>
        <end position="31"/>
    </location>
</feature>
<sequence length="43" mass="4620">MSSIRLFAGFAQVAGQSAGGKLPRERPHHSPAEMNRSTLRGGR</sequence>
<dbReference type="Proteomes" id="UP001580346">
    <property type="component" value="Unassembled WGS sequence"/>
</dbReference>
<keyword evidence="3" id="KW-1185">Reference proteome</keyword>
<accession>A0ABV5AVA8</accession>
<evidence type="ECO:0000313" key="2">
    <source>
        <dbReference type="EMBL" id="MFB5268133.1"/>
    </source>
</evidence>
<comment type="caution">
    <text evidence="2">The sequence shown here is derived from an EMBL/GenBank/DDBJ whole genome shotgun (WGS) entry which is preliminary data.</text>
</comment>
<dbReference type="RefSeq" id="WP_375356275.1">
    <property type="nucleotide sequence ID" value="NZ_JBHHMI010000013.1"/>
</dbReference>
<reference evidence="2 3" key="1">
    <citation type="submission" date="2024-09" db="EMBL/GenBank/DDBJ databases">
        <title>Paenibacillus zeirhizospherea sp. nov., isolated from surface of the maize (Zea mays) roots in a horticulture field, Hungary.</title>
        <authorList>
            <person name="Marton D."/>
            <person name="Farkas M."/>
            <person name="Bedics A."/>
            <person name="Toth E."/>
            <person name="Tancsics A."/>
            <person name="Boka K."/>
            <person name="Maroti G."/>
            <person name="Kriszt B."/>
            <person name="Cserhati M."/>
        </authorList>
    </citation>
    <scope>NUCLEOTIDE SEQUENCE [LARGE SCALE GENOMIC DNA]</scope>
    <source>
        <strain evidence="2 3">KCTC 33519</strain>
    </source>
</reference>
<gene>
    <name evidence="2" type="ORF">ACE41H_15300</name>
</gene>
<feature type="region of interest" description="Disordered" evidence="1">
    <location>
        <begin position="13"/>
        <end position="43"/>
    </location>
</feature>